<proteinExistence type="predicted"/>
<sequence length="267" mass="30106">MQHSGGEDDKPHEEVQELTSNALHLVSGITSIVKDLNIPVIGNLGATRLLRKLLLSNDRFPEWMIFGDRRLLHAIDVTPNVVVAKDGSGKYDSINKALAEVPKKTPTRFVIYVKADVYKENVNITKSMSNVMMIGDGLTKTIRHRAPQLHNLRRAGLPPVKDKNKAYLARPWKAYATTIIMQSQIDDIIAPEGYTPMNGTVDHDTSFYAEINNRGLDVRIDGRIKWRDIKHLYLNAVKEYTHRTFLKSESWIPQTGIPCTPDLLQGV</sequence>
<reference evidence="5 6" key="1">
    <citation type="journal article" date="2024" name="G3 (Bethesda)">
        <title>Genome assembly of Hibiscus sabdariffa L. provides insights into metabolisms of medicinal natural products.</title>
        <authorList>
            <person name="Kim T."/>
        </authorList>
    </citation>
    <scope>NUCLEOTIDE SEQUENCE [LARGE SCALE GENOMIC DNA]</scope>
    <source>
        <strain evidence="5">TK-2024</strain>
        <tissue evidence="5">Old leaves</tissue>
    </source>
</reference>
<accession>A0ABR2BJA5</accession>
<protein>
    <recommendedName>
        <fullName evidence="4">Pectinesterase catalytic domain-containing protein</fullName>
    </recommendedName>
</protein>
<dbReference type="Proteomes" id="UP001472677">
    <property type="component" value="Unassembled WGS sequence"/>
</dbReference>
<dbReference type="InterPro" id="IPR012334">
    <property type="entry name" value="Pectin_lyas_fold"/>
</dbReference>
<feature type="domain" description="Pectinesterase catalytic" evidence="4">
    <location>
        <begin position="80"/>
        <end position="142"/>
    </location>
</feature>
<keyword evidence="2" id="KW-0378">Hydrolase</keyword>
<name>A0ABR2BJA5_9ROSI</name>
<keyword evidence="6" id="KW-1185">Reference proteome</keyword>
<dbReference type="InterPro" id="IPR000070">
    <property type="entry name" value="Pectinesterase_cat"/>
</dbReference>
<evidence type="ECO:0000256" key="1">
    <source>
        <dbReference type="ARBA" id="ARBA00005184"/>
    </source>
</evidence>
<dbReference type="Gene3D" id="2.160.20.10">
    <property type="entry name" value="Single-stranded right-handed beta-helix, Pectin lyase-like"/>
    <property type="match status" value="2"/>
</dbReference>
<evidence type="ECO:0000256" key="2">
    <source>
        <dbReference type="ARBA" id="ARBA00022801"/>
    </source>
</evidence>
<evidence type="ECO:0000259" key="4">
    <source>
        <dbReference type="Pfam" id="PF01095"/>
    </source>
</evidence>
<dbReference type="InterPro" id="IPR011050">
    <property type="entry name" value="Pectin_lyase_fold/virulence"/>
</dbReference>
<organism evidence="5 6">
    <name type="scientific">Hibiscus sabdariffa</name>
    <name type="common">roselle</name>
    <dbReference type="NCBI Taxonomy" id="183260"/>
    <lineage>
        <taxon>Eukaryota</taxon>
        <taxon>Viridiplantae</taxon>
        <taxon>Streptophyta</taxon>
        <taxon>Embryophyta</taxon>
        <taxon>Tracheophyta</taxon>
        <taxon>Spermatophyta</taxon>
        <taxon>Magnoliopsida</taxon>
        <taxon>eudicotyledons</taxon>
        <taxon>Gunneridae</taxon>
        <taxon>Pentapetalae</taxon>
        <taxon>rosids</taxon>
        <taxon>malvids</taxon>
        <taxon>Malvales</taxon>
        <taxon>Malvaceae</taxon>
        <taxon>Malvoideae</taxon>
        <taxon>Hibiscus</taxon>
    </lineage>
</organism>
<comment type="pathway">
    <text evidence="1">Glycan metabolism; pectin degradation; 2-dehydro-3-deoxy-D-gluconate from pectin: step 1/5.</text>
</comment>
<dbReference type="EMBL" id="JBBPBM010000109">
    <property type="protein sequence ID" value="KAK8507131.1"/>
    <property type="molecule type" value="Genomic_DNA"/>
</dbReference>
<evidence type="ECO:0000313" key="5">
    <source>
        <dbReference type="EMBL" id="KAK8507131.1"/>
    </source>
</evidence>
<dbReference type="Pfam" id="PF01095">
    <property type="entry name" value="Pectinesterase"/>
    <property type="match status" value="2"/>
</dbReference>
<feature type="domain" description="Pectinesterase catalytic" evidence="4">
    <location>
        <begin position="157"/>
        <end position="248"/>
    </location>
</feature>
<comment type="caution">
    <text evidence="5">The sequence shown here is derived from an EMBL/GenBank/DDBJ whole genome shotgun (WGS) entry which is preliminary data.</text>
</comment>
<evidence type="ECO:0000256" key="3">
    <source>
        <dbReference type="ARBA" id="ARBA00023085"/>
    </source>
</evidence>
<dbReference type="SUPFAM" id="SSF51126">
    <property type="entry name" value="Pectin lyase-like"/>
    <property type="match status" value="1"/>
</dbReference>
<gene>
    <name evidence="5" type="ORF">V6N12_008478</name>
</gene>
<keyword evidence="3" id="KW-0063">Aspartyl esterase</keyword>
<evidence type="ECO:0000313" key="6">
    <source>
        <dbReference type="Proteomes" id="UP001472677"/>
    </source>
</evidence>
<dbReference type="PANTHER" id="PTHR31707">
    <property type="entry name" value="PECTINESTERASE"/>
    <property type="match status" value="1"/>
</dbReference>